<evidence type="ECO:0000313" key="6">
    <source>
        <dbReference type="EMBL" id="CAK7896421.1"/>
    </source>
</evidence>
<accession>A0ABP0E799</accession>
<feature type="compositionally biased region" description="Gly residues" evidence="5">
    <location>
        <begin position="259"/>
        <end position="273"/>
    </location>
</feature>
<comment type="similarity">
    <text evidence="2">Belongs to the RRP17 family.</text>
</comment>
<evidence type="ECO:0000256" key="4">
    <source>
        <dbReference type="ARBA" id="ARBA00023242"/>
    </source>
</evidence>
<dbReference type="Pfam" id="PF09805">
    <property type="entry name" value="Nop25"/>
    <property type="match status" value="1"/>
</dbReference>
<feature type="compositionally biased region" description="Basic and acidic residues" evidence="5">
    <location>
        <begin position="231"/>
        <end position="247"/>
    </location>
</feature>
<evidence type="ECO:0000313" key="7">
    <source>
        <dbReference type="Proteomes" id="UP001497600"/>
    </source>
</evidence>
<protein>
    <submittedName>
        <fullName evidence="6">Ribosomal RNA-processing protein 17</fullName>
    </submittedName>
</protein>
<proteinExistence type="inferred from homology"/>
<name>A0ABP0E799_9ASCO</name>
<keyword evidence="3" id="KW-0175">Coiled coil</keyword>
<evidence type="ECO:0000256" key="2">
    <source>
        <dbReference type="ARBA" id="ARBA00007175"/>
    </source>
</evidence>
<dbReference type="EMBL" id="OZ004254">
    <property type="protein sequence ID" value="CAK7896421.1"/>
    <property type="molecule type" value="Genomic_DNA"/>
</dbReference>
<sequence>MARTNREILTGGKKYATKQAKKHRVDEVVFDKDARVEYLTGFHKRKIERQKKAQVYLKEQDRLARIEERKKLKEERKNDLEKQLKRFNETVKEITAFDKSDDEEDAEDWKGVSGDESGSDDENVDGKKINRKGILQHQEVYKLEDSSVLADSPVIIDDETTVTVESMDNPAVLSAQDNLVALAKANNVDLDKSEKILDDSIKRAKNYAVVCGVTKPKDQTKQKKKKFRYLTKAERRSNTRKEKEKSGFSRAKKEKGGSSTRGGSGKGSSRGSK</sequence>
<feature type="region of interest" description="Disordered" evidence="5">
    <location>
        <begin position="96"/>
        <end position="130"/>
    </location>
</feature>
<dbReference type="PANTHER" id="PTHR14577:SF0">
    <property type="entry name" value="NUCLEOLAR PROTEIN 12"/>
    <property type="match status" value="1"/>
</dbReference>
<evidence type="ECO:0000256" key="3">
    <source>
        <dbReference type="ARBA" id="ARBA00023054"/>
    </source>
</evidence>
<keyword evidence="4" id="KW-0539">Nucleus</keyword>
<feature type="region of interest" description="Disordered" evidence="5">
    <location>
        <begin position="215"/>
        <end position="273"/>
    </location>
</feature>
<evidence type="ECO:0000256" key="1">
    <source>
        <dbReference type="ARBA" id="ARBA00004604"/>
    </source>
</evidence>
<dbReference type="PANTHER" id="PTHR14577">
    <property type="entry name" value="NUCLEOLAR PROTEIN 12"/>
    <property type="match status" value="1"/>
</dbReference>
<dbReference type="InterPro" id="IPR019186">
    <property type="entry name" value="Nucleolar_protein_12"/>
</dbReference>
<keyword evidence="7" id="KW-1185">Reference proteome</keyword>
<gene>
    <name evidence="6" type="primary">RRP17</name>
    <name evidence="6" type="ORF">CAAN4_B04962</name>
</gene>
<comment type="subcellular location">
    <subcellularLocation>
        <location evidence="1">Nucleus</location>
        <location evidence="1">Nucleolus</location>
    </subcellularLocation>
</comment>
<organism evidence="6 7">
    <name type="scientific">[Candida] anglica</name>
    <dbReference type="NCBI Taxonomy" id="148631"/>
    <lineage>
        <taxon>Eukaryota</taxon>
        <taxon>Fungi</taxon>
        <taxon>Dikarya</taxon>
        <taxon>Ascomycota</taxon>
        <taxon>Saccharomycotina</taxon>
        <taxon>Pichiomycetes</taxon>
        <taxon>Debaryomycetaceae</taxon>
        <taxon>Kurtzmaniella</taxon>
    </lineage>
</organism>
<dbReference type="Proteomes" id="UP001497600">
    <property type="component" value="Chromosome B"/>
</dbReference>
<evidence type="ECO:0000256" key="5">
    <source>
        <dbReference type="SAM" id="MobiDB-lite"/>
    </source>
</evidence>
<reference evidence="6 7" key="1">
    <citation type="submission" date="2024-01" db="EMBL/GenBank/DDBJ databases">
        <authorList>
            <consortium name="Genoscope - CEA"/>
            <person name="William W."/>
        </authorList>
    </citation>
    <scope>NUCLEOTIDE SEQUENCE [LARGE SCALE GENOMIC DNA]</scope>
    <source>
        <strain evidence="6 7">29B2s-10</strain>
    </source>
</reference>